<evidence type="ECO:0000259" key="5">
    <source>
        <dbReference type="Pfam" id="PF16371"/>
    </source>
</evidence>
<dbReference type="InterPro" id="IPR032288">
    <property type="entry name" value="Metallophos_C"/>
</dbReference>
<dbReference type="SUPFAM" id="SSF56300">
    <property type="entry name" value="Metallo-dependent phosphatases"/>
    <property type="match status" value="1"/>
</dbReference>
<gene>
    <name evidence="6" type="ORF">PRRU23_22740</name>
</gene>
<reference evidence="6" key="1">
    <citation type="submission" date="2021-08" db="EMBL/GenBank/DDBJ databases">
        <title>Prevotella lacticifex sp. nov., isolated from rumen of cow.</title>
        <authorList>
            <person name="Shinkai T."/>
            <person name="Ikeyama N."/>
            <person name="Kumagai M."/>
            <person name="Ohmori H."/>
            <person name="Sakamoto M."/>
            <person name="Ohkuma M."/>
            <person name="Mitsumori M."/>
        </authorList>
    </citation>
    <scope>NUCLEOTIDE SEQUENCE</scope>
    <source>
        <strain evidence="6">DSM 11371</strain>
    </source>
</reference>
<feature type="transmembrane region" description="Helical" evidence="2">
    <location>
        <begin position="9"/>
        <end position="29"/>
    </location>
</feature>
<dbReference type="PANTHER" id="PTHR43143:SF1">
    <property type="entry name" value="SERINE_THREONINE-PROTEIN PHOSPHATASE CPPED1"/>
    <property type="match status" value="1"/>
</dbReference>
<feature type="compositionally biased region" description="Basic and acidic residues" evidence="1">
    <location>
        <begin position="629"/>
        <end position="654"/>
    </location>
</feature>
<keyword evidence="2" id="KW-1133">Transmembrane helix</keyword>
<dbReference type="Gene3D" id="3.60.21.10">
    <property type="match status" value="1"/>
</dbReference>
<dbReference type="InterPro" id="IPR051918">
    <property type="entry name" value="STPP_CPPED1"/>
</dbReference>
<dbReference type="InterPro" id="IPR032285">
    <property type="entry name" value="Metallophos_N"/>
</dbReference>
<name>A0AA37HYX1_SEGBR</name>
<dbReference type="Pfam" id="PF00149">
    <property type="entry name" value="Metallophos"/>
    <property type="match status" value="1"/>
</dbReference>
<accession>A0AA37HYX1</accession>
<feature type="compositionally biased region" description="Polar residues" evidence="1">
    <location>
        <begin position="612"/>
        <end position="628"/>
    </location>
</feature>
<dbReference type="RefSeq" id="WP_143067143.1">
    <property type="nucleotide sequence ID" value="NZ_BPTR01000001.1"/>
</dbReference>
<dbReference type="Pfam" id="PF16370">
    <property type="entry name" value="MetallophosC"/>
    <property type="match status" value="1"/>
</dbReference>
<dbReference type="EMBL" id="BPTR01000001">
    <property type="protein sequence ID" value="GJG28574.1"/>
    <property type="molecule type" value="Genomic_DNA"/>
</dbReference>
<dbReference type="AlphaFoldDB" id="A0AA37HYX1"/>
<evidence type="ECO:0000313" key="6">
    <source>
        <dbReference type="EMBL" id="GJG28574.1"/>
    </source>
</evidence>
<evidence type="ECO:0000313" key="7">
    <source>
        <dbReference type="Proteomes" id="UP000887043"/>
    </source>
</evidence>
<feature type="domain" description="Calcineurin-like phosphoesterase N-terminal" evidence="5">
    <location>
        <begin position="74"/>
        <end position="151"/>
    </location>
</feature>
<sequence>MMENKKKAIYTFIGIILAIALTSLGMKYLGSKHLDGTRLITDSIPTPLQQHIAKDTLRHDSVKPHVDSTYYIKGSVKDTAGMAMPGVVVSDGYSCVKTNQKGEYAFKRHKNAKFIYYTVPADCEVPTHSATDNTAYFYQRTSTQKRVYNFVLKRLPGGKETNYRMIVIGDPQVTNAYSPYYTDASDNPIQKSDVQRFTEETMVDIKNTISKLPEGTPVYGISMGDDVQYYGGYNSKLERQIREALGSSRMKVFSVIGNHDQDGKELYKNKWEESWGPTDYSFDRGDVHYVCFNNVHFVKGSYYQPGELSLSQMNWLRQDLKLVPKNKKVILNYHIPFTFGNRPKNKRTPLNIPTEKGHYYSSKLIEILHLLAPFRGGYELFCGHTHFAVNHEINYHGLNILEHCHAAACGNIWQSNVNILGEPNGYYVYNFSSTDILNCYYKSTFMDANIQMTLFRSDTDFNGEKYQNDWTMPQDSSVLIANVFNADSKWRIVAIEDGQEYPMIRLSGLGQDAFAAGYHHKYAQSVSYWFVSKNNGFLIMNHLYYYVPKNKNTEIIVKAYDRYGNIYTCSSKQVITEPYKNYAHYYNASDILKTKIETALYEKKANEKATDNKTSNSKDSLMKNNGSKDSSKIRNANKDTTRVRKSSKDSSRVK</sequence>
<comment type="caution">
    <text evidence="6">The sequence shown here is derived from an EMBL/GenBank/DDBJ whole genome shotgun (WGS) entry which is preliminary data.</text>
</comment>
<dbReference type="InterPro" id="IPR004843">
    <property type="entry name" value="Calcineurin-like_PHP"/>
</dbReference>
<dbReference type="PANTHER" id="PTHR43143">
    <property type="entry name" value="METALLOPHOSPHOESTERASE, CALCINEURIN SUPERFAMILY"/>
    <property type="match status" value="1"/>
</dbReference>
<keyword evidence="2" id="KW-0812">Transmembrane</keyword>
<evidence type="ECO:0000259" key="3">
    <source>
        <dbReference type="Pfam" id="PF00149"/>
    </source>
</evidence>
<organism evidence="6 7">
    <name type="scientific">Segatella bryantii</name>
    <name type="common">Prevotella bryantii</name>
    <dbReference type="NCBI Taxonomy" id="77095"/>
    <lineage>
        <taxon>Bacteria</taxon>
        <taxon>Pseudomonadati</taxon>
        <taxon>Bacteroidota</taxon>
        <taxon>Bacteroidia</taxon>
        <taxon>Bacteroidales</taxon>
        <taxon>Prevotellaceae</taxon>
        <taxon>Segatella</taxon>
    </lineage>
</organism>
<feature type="domain" description="Calcineurin-like phosphoesterase C-terminal" evidence="4">
    <location>
        <begin position="402"/>
        <end position="567"/>
    </location>
</feature>
<feature type="domain" description="Calcineurin-like phosphoesterase" evidence="3">
    <location>
        <begin position="165"/>
        <end position="386"/>
    </location>
</feature>
<evidence type="ECO:0008006" key="8">
    <source>
        <dbReference type="Google" id="ProtNLM"/>
    </source>
</evidence>
<keyword evidence="2" id="KW-0472">Membrane</keyword>
<protein>
    <recommendedName>
        <fullName evidence="8">Metallophosphoesterase</fullName>
    </recommendedName>
</protein>
<proteinExistence type="predicted"/>
<evidence type="ECO:0000259" key="4">
    <source>
        <dbReference type="Pfam" id="PF16370"/>
    </source>
</evidence>
<dbReference type="Proteomes" id="UP000887043">
    <property type="component" value="Unassembled WGS sequence"/>
</dbReference>
<dbReference type="GO" id="GO:0016787">
    <property type="term" value="F:hydrolase activity"/>
    <property type="evidence" value="ECO:0007669"/>
    <property type="project" value="InterPro"/>
</dbReference>
<dbReference type="InterPro" id="IPR029052">
    <property type="entry name" value="Metallo-depent_PP-like"/>
</dbReference>
<evidence type="ECO:0000256" key="2">
    <source>
        <dbReference type="SAM" id="Phobius"/>
    </source>
</evidence>
<feature type="region of interest" description="Disordered" evidence="1">
    <location>
        <begin position="605"/>
        <end position="654"/>
    </location>
</feature>
<dbReference type="Pfam" id="PF16371">
    <property type="entry name" value="MetallophosN"/>
    <property type="match status" value="1"/>
</dbReference>
<evidence type="ECO:0000256" key="1">
    <source>
        <dbReference type="SAM" id="MobiDB-lite"/>
    </source>
</evidence>